<dbReference type="PANTHER" id="PTHR21327:SF18">
    <property type="entry name" value="3,4-DIHYDROXY-2-BUTANONE 4-PHOSPHATE SYNTHASE"/>
    <property type="match status" value="1"/>
</dbReference>
<comment type="subunit">
    <text evidence="14 15">Homodimer.</text>
</comment>
<comment type="similarity">
    <text evidence="6">In the C-terminal section; belongs to the GTP cyclohydrolase II family.</text>
</comment>
<keyword evidence="13 14" id="KW-0456">Lyase</keyword>
<dbReference type="EC" id="4.1.99.12" evidence="7 14"/>
<comment type="pathway">
    <text evidence="4 14 15">Cofactor biosynthesis; riboflavin biosynthesis; 2-hydroxy-3-oxobutyl phosphate from D-ribulose 5-phosphate: step 1/1.</text>
</comment>
<evidence type="ECO:0000256" key="7">
    <source>
        <dbReference type="ARBA" id="ARBA00012153"/>
    </source>
</evidence>
<dbReference type="AlphaFoldDB" id="A0A6B0XX58"/>
<protein>
    <recommendedName>
        <fullName evidence="8 14">3,4-dihydroxy-2-butanone 4-phosphate synthase</fullName>
        <shortName evidence="14 15">DHBP synthase</shortName>
        <ecNumber evidence="7 14">4.1.99.12</ecNumber>
    </recommendedName>
</protein>
<dbReference type="GO" id="GO:0005829">
    <property type="term" value="C:cytosol"/>
    <property type="evidence" value="ECO:0007669"/>
    <property type="project" value="TreeGrafter"/>
</dbReference>
<evidence type="ECO:0000256" key="14">
    <source>
        <dbReference type="HAMAP-Rule" id="MF_00180"/>
    </source>
</evidence>
<evidence type="ECO:0000256" key="12">
    <source>
        <dbReference type="ARBA" id="ARBA00023211"/>
    </source>
</evidence>
<comment type="cofactor">
    <cofactor evidence="14 15">
        <name>Mg(2+)</name>
        <dbReference type="ChEBI" id="CHEBI:18420"/>
    </cofactor>
    <cofactor evidence="14 15">
        <name>Mn(2+)</name>
        <dbReference type="ChEBI" id="CHEBI:29035"/>
    </cofactor>
    <text evidence="14 15">Binds 2 divalent metal cations per subunit. Magnesium or manganese.</text>
</comment>
<comment type="similarity">
    <text evidence="14 15">Belongs to the DHBP synthase family.</text>
</comment>
<evidence type="ECO:0000256" key="10">
    <source>
        <dbReference type="ARBA" id="ARBA00022723"/>
    </source>
</evidence>
<gene>
    <name evidence="14 16" type="primary">ribB</name>
    <name evidence="16" type="ORF">F4Y60_03420</name>
</gene>
<dbReference type="HAMAP" id="MF_00180">
    <property type="entry name" value="RibB"/>
    <property type="match status" value="1"/>
</dbReference>
<dbReference type="InterPro" id="IPR000422">
    <property type="entry name" value="DHBP_synthase_RibB"/>
</dbReference>
<dbReference type="Gene3D" id="3.90.870.10">
    <property type="entry name" value="DHBP synthase"/>
    <property type="match status" value="1"/>
</dbReference>
<evidence type="ECO:0000256" key="8">
    <source>
        <dbReference type="ARBA" id="ARBA00018836"/>
    </source>
</evidence>
<evidence type="ECO:0000256" key="1">
    <source>
        <dbReference type="ARBA" id="ARBA00000141"/>
    </source>
</evidence>
<dbReference type="GO" id="GO:0009231">
    <property type="term" value="P:riboflavin biosynthetic process"/>
    <property type="evidence" value="ECO:0007669"/>
    <property type="project" value="UniProtKB-UniRule"/>
</dbReference>
<dbReference type="FunFam" id="3.90.870.10:FF:000001">
    <property type="entry name" value="Riboflavin biosynthesis protein RibBA"/>
    <property type="match status" value="1"/>
</dbReference>
<feature type="binding site" evidence="14">
    <location>
        <position position="32"/>
    </location>
    <ligand>
        <name>Mg(2+)</name>
        <dbReference type="ChEBI" id="CHEBI:18420"/>
        <label>1</label>
    </ligand>
</feature>
<feature type="binding site" evidence="14">
    <location>
        <position position="147"/>
    </location>
    <ligand>
        <name>Mg(2+)</name>
        <dbReference type="ChEBI" id="CHEBI:18420"/>
        <label>2</label>
    </ligand>
</feature>
<dbReference type="NCBIfam" id="TIGR00506">
    <property type="entry name" value="ribB"/>
    <property type="match status" value="1"/>
</dbReference>
<evidence type="ECO:0000256" key="2">
    <source>
        <dbReference type="ARBA" id="ARBA00001936"/>
    </source>
</evidence>
<dbReference type="GO" id="GO:0030145">
    <property type="term" value="F:manganese ion binding"/>
    <property type="evidence" value="ECO:0007669"/>
    <property type="project" value="UniProtKB-UniRule"/>
</dbReference>
<comment type="cofactor">
    <cofactor evidence="2">
        <name>Mn(2+)</name>
        <dbReference type="ChEBI" id="CHEBI:29035"/>
    </cofactor>
</comment>
<keyword evidence="9 14" id="KW-0686">Riboflavin biosynthesis</keyword>
<feature type="binding site" evidence="14">
    <location>
        <begin position="31"/>
        <end position="32"/>
    </location>
    <ligand>
        <name>D-ribulose 5-phosphate</name>
        <dbReference type="ChEBI" id="CHEBI:58121"/>
    </ligand>
</feature>
<keyword evidence="12 14" id="KW-0464">Manganese</keyword>
<comment type="caution">
    <text evidence="16">The sequence shown here is derived from an EMBL/GenBank/DDBJ whole genome shotgun (WGS) entry which is preliminary data.</text>
</comment>
<reference evidence="16" key="1">
    <citation type="submission" date="2019-09" db="EMBL/GenBank/DDBJ databases">
        <title>Characterisation of the sponge microbiome using genome-centric metagenomics.</title>
        <authorList>
            <person name="Engelberts J.P."/>
            <person name="Robbins S.J."/>
            <person name="De Goeij J.M."/>
            <person name="Aranda M."/>
            <person name="Bell S.C."/>
            <person name="Webster N.S."/>
        </authorList>
    </citation>
    <scope>NUCLEOTIDE SEQUENCE</scope>
    <source>
        <strain evidence="16">SB0664_bin_43</strain>
    </source>
</reference>
<feature type="binding site" evidence="14">
    <location>
        <position position="32"/>
    </location>
    <ligand>
        <name>Mg(2+)</name>
        <dbReference type="ChEBI" id="CHEBI:18420"/>
        <label>2</label>
    </ligand>
</feature>
<keyword evidence="10 14" id="KW-0479">Metal-binding</keyword>
<name>A0A6B0XX58_9RHOB</name>
<feature type="binding site" evidence="14">
    <location>
        <begin position="144"/>
        <end position="148"/>
    </location>
    <ligand>
        <name>D-ribulose 5-phosphate</name>
        <dbReference type="ChEBI" id="CHEBI:58121"/>
    </ligand>
</feature>
<dbReference type="Pfam" id="PF00926">
    <property type="entry name" value="DHBP_synthase"/>
    <property type="match status" value="1"/>
</dbReference>
<dbReference type="SUPFAM" id="SSF55821">
    <property type="entry name" value="YrdC/RibB"/>
    <property type="match status" value="1"/>
</dbReference>
<feature type="site" description="Essential for catalytic activity" evidence="14">
    <location>
        <position position="130"/>
    </location>
</feature>
<evidence type="ECO:0000256" key="15">
    <source>
        <dbReference type="RuleBase" id="RU003843"/>
    </source>
</evidence>
<organism evidence="16">
    <name type="scientific">Boseongicola sp. SB0664_bin_43</name>
    <dbReference type="NCBI Taxonomy" id="2604844"/>
    <lineage>
        <taxon>Bacteria</taxon>
        <taxon>Pseudomonadati</taxon>
        <taxon>Pseudomonadota</taxon>
        <taxon>Alphaproteobacteria</taxon>
        <taxon>Rhodobacterales</taxon>
        <taxon>Paracoccaceae</taxon>
        <taxon>Boseongicola</taxon>
    </lineage>
</organism>
<dbReference type="InterPro" id="IPR017945">
    <property type="entry name" value="DHBP_synth_RibB-like_a/b_dom"/>
</dbReference>
<dbReference type="EMBL" id="VXRY01000134">
    <property type="protein sequence ID" value="MXY33138.1"/>
    <property type="molecule type" value="Genomic_DNA"/>
</dbReference>
<evidence type="ECO:0000256" key="9">
    <source>
        <dbReference type="ARBA" id="ARBA00022619"/>
    </source>
</evidence>
<comment type="similarity">
    <text evidence="5">In the N-terminal section; belongs to the DHBP synthase family.</text>
</comment>
<dbReference type="UniPathway" id="UPA00275">
    <property type="reaction ID" value="UER00399"/>
</dbReference>
<feature type="site" description="Essential for catalytic activity" evidence="14">
    <location>
        <position position="168"/>
    </location>
</feature>
<comment type="function">
    <text evidence="3 14 15">Catalyzes the conversion of D-ribulose 5-phosphate to formate and 3,4-dihydroxy-2-butanone 4-phosphate.</text>
</comment>
<dbReference type="PANTHER" id="PTHR21327">
    <property type="entry name" value="GTP CYCLOHYDROLASE II-RELATED"/>
    <property type="match status" value="1"/>
</dbReference>
<evidence type="ECO:0000256" key="5">
    <source>
        <dbReference type="ARBA" id="ARBA00005520"/>
    </source>
</evidence>
<dbReference type="GO" id="GO:0008686">
    <property type="term" value="F:3,4-dihydroxy-2-butanone-4-phosphate synthase activity"/>
    <property type="evidence" value="ECO:0007669"/>
    <property type="project" value="UniProtKB-UniRule"/>
</dbReference>
<dbReference type="GO" id="GO:0000287">
    <property type="term" value="F:magnesium ion binding"/>
    <property type="evidence" value="ECO:0007669"/>
    <property type="project" value="UniProtKB-UniRule"/>
</dbReference>
<feature type="binding site" evidence="14">
    <location>
        <position position="36"/>
    </location>
    <ligand>
        <name>D-ribulose 5-phosphate</name>
        <dbReference type="ChEBI" id="CHEBI:58121"/>
    </ligand>
</feature>
<comment type="catalytic activity">
    <reaction evidence="1 14 15">
        <text>D-ribulose 5-phosphate = (2S)-2-hydroxy-3-oxobutyl phosphate + formate + H(+)</text>
        <dbReference type="Rhea" id="RHEA:18457"/>
        <dbReference type="ChEBI" id="CHEBI:15378"/>
        <dbReference type="ChEBI" id="CHEBI:15740"/>
        <dbReference type="ChEBI" id="CHEBI:58121"/>
        <dbReference type="ChEBI" id="CHEBI:58830"/>
        <dbReference type="EC" id="4.1.99.12"/>
    </reaction>
</comment>
<evidence type="ECO:0000256" key="13">
    <source>
        <dbReference type="ARBA" id="ARBA00023239"/>
    </source>
</evidence>
<proteinExistence type="inferred from homology"/>
<keyword evidence="11 14" id="KW-0460">Magnesium</keyword>
<evidence type="ECO:0000256" key="3">
    <source>
        <dbReference type="ARBA" id="ARBA00002284"/>
    </source>
</evidence>
<accession>A0A6B0XX58</accession>
<evidence type="ECO:0000313" key="16">
    <source>
        <dbReference type="EMBL" id="MXY33138.1"/>
    </source>
</evidence>
<sequence>MLNYPGLSSIDGALAEISSGRPVIVVDGSDRENEGDLIMAAEHATAEWLGFVIRHSSGIVCTAMGSTRADALELPPMIADNEDPRETAYTVTVDAAEGISTGVSGADRARTIRLLADPATRPVDLRRPGHVLPLRARDGGVIDREGHTEATVDLCRLAGCEPVGLLAEVMRDDGEMMRAPELLFMARKHRLLVISIADLIKWRHRFDLPASQEIRAKRA</sequence>
<evidence type="ECO:0000256" key="4">
    <source>
        <dbReference type="ARBA" id="ARBA00004904"/>
    </source>
</evidence>
<evidence type="ECO:0000256" key="11">
    <source>
        <dbReference type="ARBA" id="ARBA00022842"/>
    </source>
</evidence>
<evidence type="ECO:0000256" key="6">
    <source>
        <dbReference type="ARBA" id="ARBA00008976"/>
    </source>
</evidence>